<keyword evidence="3" id="KW-1185">Reference proteome</keyword>
<reference evidence="2" key="1">
    <citation type="journal article" date="2020" name="G3 (Bethesda)">
        <title>High-Quality Assemblies for Three Invasive Social Wasps from the &lt;i&gt;Vespula&lt;/i&gt; Genus.</title>
        <authorList>
            <person name="Harrop T.W.R."/>
            <person name="Guhlin J."/>
            <person name="McLaughlin G.M."/>
            <person name="Permina E."/>
            <person name="Stockwell P."/>
            <person name="Gilligan J."/>
            <person name="Le Lec M.F."/>
            <person name="Gruber M.A.M."/>
            <person name="Quinn O."/>
            <person name="Lovegrove M."/>
            <person name="Duncan E.J."/>
            <person name="Remnant E.J."/>
            <person name="Van Eeckhoven J."/>
            <person name="Graham B."/>
            <person name="Knapp R.A."/>
            <person name="Langford K.W."/>
            <person name="Kronenberg Z."/>
            <person name="Press M.O."/>
            <person name="Eacker S.M."/>
            <person name="Wilson-Rankin E.E."/>
            <person name="Purcell J."/>
            <person name="Lester P.J."/>
            <person name="Dearden P.K."/>
        </authorList>
    </citation>
    <scope>NUCLEOTIDE SEQUENCE</scope>
    <source>
        <strain evidence="2">Linc-1</strain>
    </source>
</reference>
<organism evidence="2 3">
    <name type="scientific">Vespula germanica</name>
    <name type="common">German yellow jacket</name>
    <name type="synonym">Paravespula germanica</name>
    <dbReference type="NCBI Taxonomy" id="30212"/>
    <lineage>
        <taxon>Eukaryota</taxon>
        <taxon>Metazoa</taxon>
        <taxon>Ecdysozoa</taxon>
        <taxon>Arthropoda</taxon>
        <taxon>Hexapoda</taxon>
        <taxon>Insecta</taxon>
        <taxon>Pterygota</taxon>
        <taxon>Neoptera</taxon>
        <taxon>Endopterygota</taxon>
        <taxon>Hymenoptera</taxon>
        <taxon>Apocrita</taxon>
        <taxon>Aculeata</taxon>
        <taxon>Vespoidea</taxon>
        <taxon>Vespidae</taxon>
        <taxon>Vespinae</taxon>
        <taxon>Vespula</taxon>
    </lineage>
</organism>
<dbReference type="Proteomes" id="UP000617340">
    <property type="component" value="Unassembled WGS sequence"/>
</dbReference>
<evidence type="ECO:0000313" key="2">
    <source>
        <dbReference type="EMBL" id="KAF7393672.1"/>
    </source>
</evidence>
<sequence length="161" mass="17835">MDERSRDGDADEEKGDGSGWRKKYENDRNDGVLVGGEWGGGGEVALLGSFLPLRFIAVQKLNDEQDGAPVSTFKNKVPLNAKRSSSLRRKYVESRIEVPLQSRSTSLLKGQVQRNHYCHRKAPILFLLVISVGKSTVGIGASVKSLWTKTSVVHTWWNGSH</sequence>
<protein>
    <submittedName>
        <fullName evidence="2">Uncharacterized protein</fullName>
    </submittedName>
</protein>
<accession>A0A834JU85</accession>
<feature type="region of interest" description="Disordered" evidence="1">
    <location>
        <begin position="1"/>
        <end position="26"/>
    </location>
</feature>
<proteinExistence type="predicted"/>
<comment type="caution">
    <text evidence="2">The sequence shown here is derived from an EMBL/GenBank/DDBJ whole genome shotgun (WGS) entry which is preliminary data.</text>
</comment>
<gene>
    <name evidence="2" type="ORF">HZH68_010491</name>
</gene>
<evidence type="ECO:0000313" key="3">
    <source>
        <dbReference type="Proteomes" id="UP000617340"/>
    </source>
</evidence>
<evidence type="ECO:0000256" key="1">
    <source>
        <dbReference type="SAM" id="MobiDB-lite"/>
    </source>
</evidence>
<dbReference type="AlphaFoldDB" id="A0A834JU85"/>
<name>A0A834JU85_VESGE</name>
<dbReference type="EMBL" id="JACSDZ010000010">
    <property type="protein sequence ID" value="KAF7393672.1"/>
    <property type="molecule type" value="Genomic_DNA"/>
</dbReference>